<sequence length="154" mass="17411">MHRMRSSMWLVNQRKLLTNAERKRKHLTNDDGCKICGGGPETTLHVLCDCPYARATWAEALQNEPDHDDFFEPNIERWMLHYTTTLSSRLCAAPSTTLSSRLCAACCGKAGTITASKVSWTPVHTFRLARYSFGLKPRRRSNMCSELGDSAHLH</sequence>
<dbReference type="Pfam" id="PF13966">
    <property type="entry name" value="zf-RVT"/>
    <property type="match status" value="1"/>
</dbReference>
<feature type="domain" description="Reverse transcriptase zinc-binding" evidence="1">
    <location>
        <begin position="3"/>
        <end position="57"/>
    </location>
</feature>
<proteinExistence type="predicted"/>
<dbReference type="InterPro" id="IPR026960">
    <property type="entry name" value="RVT-Znf"/>
</dbReference>
<gene>
    <name evidence="2" type="ORF">LTRI10_LOCUS29307</name>
</gene>
<name>A0AAV2ESC9_9ROSI</name>
<dbReference type="AlphaFoldDB" id="A0AAV2ESC9"/>
<reference evidence="2 3" key="1">
    <citation type="submission" date="2024-04" db="EMBL/GenBank/DDBJ databases">
        <authorList>
            <person name="Fracassetti M."/>
        </authorList>
    </citation>
    <scope>NUCLEOTIDE SEQUENCE [LARGE SCALE GENOMIC DNA]</scope>
</reference>
<evidence type="ECO:0000313" key="3">
    <source>
        <dbReference type="Proteomes" id="UP001497516"/>
    </source>
</evidence>
<dbReference type="Proteomes" id="UP001497516">
    <property type="component" value="Chromosome 5"/>
</dbReference>
<organism evidence="2 3">
    <name type="scientific">Linum trigynum</name>
    <dbReference type="NCBI Taxonomy" id="586398"/>
    <lineage>
        <taxon>Eukaryota</taxon>
        <taxon>Viridiplantae</taxon>
        <taxon>Streptophyta</taxon>
        <taxon>Embryophyta</taxon>
        <taxon>Tracheophyta</taxon>
        <taxon>Spermatophyta</taxon>
        <taxon>Magnoliopsida</taxon>
        <taxon>eudicotyledons</taxon>
        <taxon>Gunneridae</taxon>
        <taxon>Pentapetalae</taxon>
        <taxon>rosids</taxon>
        <taxon>fabids</taxon>
        <taxon>Malpighiales</taxon>
        <taxon>Linaceae</taxon>
        <taxon>Linum</taxon>
    </lineage>
</organism>
<keyword evidence="3" id="KW-1185">Reference proteome</keyword>
<evidence type="ECO:0000259" key="1">
    <source>
        <dbReference type="Pfam" id="PF13966"/>
    </source>
</evidence>
<dbReference type="EMBL" id="OZ034818">
    <property type="protein sequence ID" value="CAL1388375.1"/>
    <property type="molecule type" value="Genomic_DNA"/>
</dbReference>
<protein>
    <recommendedName>
        <fullName evidence="1">Reverse transcriptase zinc-binding domain-containing protein</fullName>
    </recommendedName>
</protein>
<evidence type="ECO:0000313" key="2">
    <source>
        <dbReference type="EMBL" id="CAL1388375.1"/>
    </source>
</evidence>
<accession>A0AAV2ESC9</accession>